<dbReference type="AlphaFoldDB" id="A0AAV6I090"/>
<gene>
    <name evidence="1" type="ORF">RHGRI_034152</name>
</gene>
<dbReference type="EMBL" id="JACTNZ010000012">
    <property type="protein sequence ID" value="KAG5521826.1"/>
    <property type="molecule type" value="Genomic_DNA"/>
</dbReference>
<sequence length="92" mass="10228">MGSWSVVVEYWDGIGCSFQRCGVRQGTEHSWVVSCGNAVYEGFSISLPDPMETGESILDAIFDEDSLEDAQEVEMMDVEEGELEEQDSQPDL</sequence>
<dbReference type="Proteomes" id="UP000823749">
    <property type="component" value="Chromosome 12"/>
</dbReference>
<evidence type="ECO:0000313" key="2">
    <source>
        <dbReference type="Proteomes" id="UP000823749"/>
    </source>
</evidence>
<evidence type="ECO:0000313" key="1">
    <source>
        <dbReference type="EMBL" id="KAG5521826.1"/>
    </source>
</evidence>
<protein>
    <submittedName>
        <fullName evidence="1">Uncharacterized protein</fullName>
    </submittedName>
</protein>
<accession>A0AAV6I090</accession>
<name>A0AAV6I090_9ERIC</name>
<organism evidence="1 2">
    <name type="scientific">Rhododendron griersonianum</name>
    <dbReference type="NCBI Taxonomy" id="479676"/>
    <lineage>
        <taxon>Eukaryota</taxon>
        <taxon>Viridiplantae</taxon>
        <taxon>Streptophyta</taxon>
        <taxon>Embryophyta</taxon>
        <taxon>Tracheophyta</taxon>
        <taxon>Spermatophyta</taxon>
        <taxon>Magnoliopsida</taxon>
        <taxon>eudicotyledons</taxon>
        <taxon>Gunneridae</taxon>
        <taxon>Pentapetalae</taxon>
        <taxon>asterids</taxon>
        <taxon>Ericales</taxon>
        <taxon>Ericaceae</taxon>
        <taxon>Ericoideae</taxon>
        <taxon>Rhodoreae</taxon>
        <taxon>Rhododendron</taxon>
    </lineage>
</organism>
<proteinExistence type="predicted"/>
<comment type="caution">
    <text evidence="1">The sequence shown here is derived from an EMBL/GenBank/DDBJ whole genome shotgun (WGS) entry which is preliminary data.</text>
</comment>
<reference evidence="1" key="1">
    <citation type="submission" date="2020-08" db="EMBL/GenBank/DDBJ databases">
        <title>Plant Genome Project.</title>
        <authorList>
            <person name="Zhang R.-G."/>
        </authorList>
    </citation>
    <scope>NUCLEOTIDE SEQUENCE</scope>
    <source>
        <strain evidence="1">WSP0</strain>
        <tissue evidence="1">Leaf</tissue>
    </source>
</reference>
<keyword evidence="2" id="KW-1185">Reference proteome</keyword>